<keyword evidence="3" id="KW-1185">Reference proteome</keyword>
<evidence type="ECO:0000256" key="1">
    <source>
        <dbReference type="SAM" id="SignalP"/>
    </source>
</evidence>
<proteinExistence type="predicted"/>
<evidence type="ECO:0000313" key="3">
    <source>
        <dbReference type="Proteomes" id="UP000008963"/>
    </source>
</evidence>
<gene>
    <name evidence="2" type="ordered locus">BMS_1854</name>
</gene>
<protein>
    <recommendedName>
        <fullName evidence="4">Outer membrane protein</fullName>
    </recommendedName>
</protein>
<reference evidence="3" key="1">
    <citation type="journal article" date="2013" name="ISME J.">
        <title>A small predatory core genome in the divergent marine Bacteriovorax marinus SJ and the terrestrial Bdellovibrio bacteriovorus.</title>
        <authorList>
            <person name="Crossman L.C."/>
            <person name="Chen H."/>
            <person name="Cerdeno-Tarraga A.M."/>
            <person name="Brooks K."/>
            <person name="Quail M.A."/>
            <person name="Pineiro S.A."/>
            <person name="Hobley L."/>
            <person name="Sockett R.E."/>
            <person name="Bentley S.D."/>
            <person name="Parkhill J."/>
            <person name="Williams H.N."/>
            <person name="Stine O.C."/>
        </authorList>
    </citation>
    <scope>NUCLEOTIDE SEQUENCE [LARGE SCALE GENOMIC DNA]</scope>
    <source>
        <strain evidence="3">ATCC BAA-682 / DSM 15412 / SJ</strain>
    </source>
</reference>
<feature type="signal peptide" evidence="1">
    <location>
        <begin position="1"/>
        <end position="22"/>
    </location>
</feature>
<dbReference type="AlphaFoldDB" id="E1X214"/>
<evidence type="ECO:0000313" key="2">
    <source>
        <dbReference type="EMBL" id="CBW26674.1"/>
    </source>
</evidence>
<evidence type="ECO:0008006" key="4">
    <source>
        <dbReference type="Google" id="ProtNLM"/>
    </source>
</evidence>
<dbReference type="PATRIC" id="fig|862908.3.peg.1759"/>
<dbReference type="KEGG" id="bmx:BMS_1854"/>
<accession>E1X214</accession>
<dbReference type="STRING" id="862908.BMS_1854"/>
<feature type="chain" id="PRO_5003154842" description="Outer membrane protein" evidence="1">
    <location>
        <begin position="23"/>
        <end position="285"/>
    </location>
</feature>
<dbReference type="HOGENOM" id="CLU_975798_0_0_7"/>
<name>E1X214_HALMS</name>
<sequence length="285" mass="30542">MLMKRYTSTLLILLMTSPAALAASVSATSTSVKKLDNSAGLSLDNVGISLSNTFATDIKTPNAANKSMVNTTALTISYKLDSTTKLTLSTIYDKDLENDREGLIRDPKIGLSKSFGKLNKYLSAAASTSAKIPLSKSSRITTSLQTGLSLAGSLTYDASEHILRDLSITYAPAAIVNFHKYRVTTAGSSNTQYTLSNTLALNYGLTDIVSLSASGTYYRNFDYTGHTKDFFGIEQTASFVLPQNFSLSVGHATGGSALAVNGRESNVSLFDRNLSSYFLNIGFSY</sequence>
<dbReference type="Proteomes" id="UP000008963">
    <property type="component" value="Chromosome"/>
</dbReference>
<dbReference type="EMBL" id="FQ312005">
    <property type="protein sequence ID" value="CBW26674.1"/>
    <property type="molecule type" value="Genomic_DNA"/>
</dbReference>
<keyword evidence="1" id="KW-0732">Signal</keyword>
<organism evidence="2 3">
    <name type="scientific">Halobacteriovorax marinus (strain ATCC BAA-682 / DSM 15412 / SJ)</name>
    <name type="common">Bacteriovorax marinus</name>
    <dbReference type="NCBI Taxonomy" id="862908"/>
    <lineage>
        <taxon>Bacteria</taxon>
        <taxon>Pseudomonadati</taxon>
        <taxon>Bdellovibrionota</taxon>
        <taxon>Bacteriovoracia</taxon>
        <taxon>Bacteriovoracales</taxon>
        <taxon>Halobacteriovoraceae</taxon>
        <taxon>Halobacteriovorax</taxon>
    </lineage>
</organism>